<keyword evidence="2" id="KW-0472">Membrane</keyword>
<evidence type="ECO:0000256" key="1">
    <source>
        <dbReference type="SAM" id="MobiDB-lite"/>
    </source>
</evidence>
<dbReference type="HOGENOM" id="CLU_1878422_0_0_1"/>
<feature type="transmembrane region" description="Helical" evidence="2">
    <location>
        <begin position="105"/>
        <end position="126"/>
    </location>
</feature>
<accession>A0A0D9X522</accession>
<organism evidence="4 5">
    <name type="scientific">Leersia perrieri</name>
    <dbReference type="NCBI Taxonomy" id="77586"/>
    <lineage>
        <taxon>Eukaryota</taxon>
        <taxon>Viridiplantae</taxon>
        <taxon>Streptophyta</taxon>
        <taxon>Embryophyta</taxon>
        <taxon>Tracheophyta</taxon>
        <taxon>Spermatophyta</taxon>
        <taxon>Magnoliopsida</taxon>
        <taxon>Liliopsida</taxon>
        <taxon>Poales</taxon>
        <taxon>Poaceae</taxon>
        <taxon>BOP clade</taxon>
        <taxon>Oryzoideae</taxon>
        <taxon>Oryzeae</taxon>
        <taxon>Oryzinae</taxon>
        <taxon>Leersia</taxon>
    </lineage>
</organism>
<dbReference type="EnsemblPlants" id="LPERR08G04780.1">
    <property type="protein sequence ID" value="LPERR08G04780.1"/>
    <property type="gene ID" value="LPERR08G04780"/>
</dbReference>
<feature type="transmembrane region" description="Helical" evidence="2">
    <location>
        <begin position="70"/>
        <end position="93"/>
    </location>
</feature>
<keyword evidence="2" id="KW-1133">Transmembrane helix</keyword>
<evidence type="ECO:0000256" key="3">
    <source>
        <dbReference type="SAM" id="SignalP"/>
    </source>
</evidence>
<dbReference type="AlphaFoldDB" id="A0A0D9X522"/>
<proteinExistence type="predicted"/>
<dbReference type="Proteomes" id="UP000032180">
    <property type="component" value="Chromosome 8"/>
</dbReference>
<protein>
    <recommendedName>
        <fullName evidence="6">PGG domain-containing protein</fullName>
    </recommendedName>
</protein>
<keyword evidence="3" id="KW-0732">Signal</keyword>
<name>A0A0D9X522_9ORYZ</name>
<keyword evidence="5" id="KW-1185">Reference proteome</keyword>
<feature type="signal peptide" evidence="3">
    <location>
        <begin position="1"/>
        <end position="22"/>
    </location>
</feature>
<evidence type="ECO:0000256" key="2">
    <source>
        <dbReference type="SAM" id="Phobius"/>
    </source>
</evidence>
<evidence type="ECO:0000313" key="5">
    <source>
        <dbReference type="Proteomes" id="UP000032180"/>
    </source>
</evidence>
<reference evidence="4" key="3">
    <citation type="submission" date="2015-04" db="UniProtKB">
        <authorList>
            <consortium name="EnsemblPlants"/>
        </authorList>
    </citation>
    <scope>IDENTIFICATION</scope>
</reference>
<feature type="chain" id="PRO_5002349827" description="PGG domain-containing protein" evidence="3">
    <location>
        <begin position="23"/>
        <end position="136"/>
    </location>
</feature>
<keyword evidence="2" id="KW-0812">Transmembrane</keyword>
<feature type="region of interest" description="Disordered" evidence="1">
    <location>
        <begin position="21"/>
        <end position="49"/>
    </location>
</feature>
<feature type="compositionally biased region" description="Basic and acidic residues" evidence="1">
    <location>
        <begin position="37"/>
        <end position="46"/>
    </location>
</feature>
<reference evidence="5" key="2">
    <citation type="submission" date="2013-12" db="EMBL/GenBank/DDBJ databases">
        <authorList>
            <person name="Yu Y."/>
            <person name="Lee S."/>
            <person name="de Baynast K."/>
            <person name="Wissotski M."/>
            <person name="Liu L."/>
            <person name="Talag J."/>
            <person name="Goicoechea J."/>
            <person name="Angelova A."/>
            <person name="Jetty R."/>
            <person name="Kudrna D."/>
            <person name="Golser W."/>
            <person name="Rivera L."/>
            <person name="Zhang J."/>
            <person name="Wing R."/>
        </authorList>
    </citation>
    <scope>NUCLEOTIDE SEQUENCE</scope>
</reference>
<evidence type="ECO:0000313" key="4">
    <source>
        <dbReference type="EnsemblPlants" id="LPERR08G04780.1"/>
    </source>
</evidence>
<evidence type="ECO:0008006" key="6">
    <source>
        <dbReference type="Google" id="ProtNLM"/>
    </source>
</evidence>
<reference evidence="4 5" key="1">
    <citation type="submission" date="2012-08" db="EMBL/GenBank/DDBJ databases">
        <title>Oryza genome evolution.</title>
        <authorList>
            <person name="Wing R.A."/>
        </authorList>
    </citation>
    <scope>NUCLEOTIDE SEQUENCE</scope>
</reference>
<sequence length="136" mass="14831">MFLLKFLSLAAVDIFSTPNLQSWPQQRKRPPSSELCDANRSRDQRGKNSACRQLRRSYYLKETTVWTPEMGAAVIAGVSMVSTAVAAASVVAVSREAPPDSYQTFAIMALCAVFHGGIALLIHGVLRRTGAPPRQP</sequence>
<dbReference type="Gramene" id="LPERR08G04780.1">
    <property type="protein sequence ID" value="LPERR08G04780.1"/>
    <property type="gene ID" value="LPERR08G04780"/>
</dbReference>